<evidence type="ECO:0000256" key="1">
    <source>
        <dbReference type="SAM" id="SignalP"/>
    </source>
</evidence>
<dbReference type="Proteomes" id="UP000070700">
    <property type="component" value="Unassembled WGS sequence"/>
</dbReference>
<dbReference type="OrthoDB" id="3473062at2759"/>
<feature type="signal peptide" evidence="1">
    <location>
        <begin position="1"/>
        <end position="22"/>
    </location>
</feature>
<organism evidence="2 3">
    <name type="scientific">Mollisia scopiformis</name>
    <name type="common">Conifer needle endophyte fungus</name>
    <name type="synonym">Phialocephala scopiformis</name>
    <dbReference type="NCBI Taxonomy" id="149040"/>
    <lineage>
        <taxon>Eukaryota</taxon>
        <taxon>Fungi</taxon>
        <taxon>Dikarya</taxon>
        <taxon>Ascomycota</taxon>
        <taxon>Pezizomycotina</taxon>
        <taxon>Leotiomycetes</taxon>
        <taxon>Helotiales</taxon>
        <taxon>Mollisiaceae</taxon>
        <taxon>Mollisia</taxon>
    </lineage>
</organism>
<dbReference type="RefSeq" id="XP_018063000.1">
    <property type="nucleotide sequence ID" value="XM_018221618.1"/>
</dbReference>
<feature type="chain" id="PRO_5007287954" evidence="1">
    <location>
        <begin position="23"/>
        <end position="618"/>
    </location>
</feature>
<accession>A0A132B8B9</accession>
<evidence type="ECO:0000313" key="3">
    <source>
        <dbReference type="Proteomes" id="UP000070700"/>
    </source>
</evidence>
<dbReference type="InParanoid" id="A0A132B8B9"/>
<dbReference type="KEGG" id="psco:LY89DRAFT_763953"/>
<sequence length="618" mass="70579">MRPSKLIEALWKLFLAIQPAYGNALLARDTPPFHASASSPTPVSGSARVIPPLHIHYYNCPNHTVSTRELGGTSRLVSKNIEGVRCVPRTCREVPRLKDLHTYGTEVNDYLARWLDGVLKDPTQRAEMESSDSILEYFGQVHVYDGEFSCNLENGCKKGPDCDKILSHELDNPRGRTDEEIEREVKIVVLAALKMTTLNGIMKSTYAMGKNLGNLIFTMLSFSIGISQIPFAGDVLRYAQFIKQVIELEEEERAIQADKKLAKAPQDGVIPHLYATDACAVNKKVDNFKSSAALKKHIEDSFDNQSDMKQAMYGYLITTAWKAGRFYLKCQDDGYLDARSCDNKYPDTLRYCPENGITCQPEGYTMFTEGFNHEIPIIGADKLGHCGFDMDKIFETTYEQYLQHGNVAPKAFDFSNHSGSSFPVYISRHAVVWDHEHHNERKNGNFPCTCGRNWWSSETQSFLKGIGMDKSSRAYASALASDILINTCNKPLEKLPPVTEWIAKCRLGVRHQRSHDNSIYEPAWSDTYDWWDLETDPKCDMLLGAIADRKWNEKEANEQICHHKLPEADALLWQYFRGIQRETRLESRCIQFRESNYWAKYNWDEQVLTRDKLNQLQM</sequence>
<dbReference type="GeneID" id="28831344"/>
<keyword evidence="1" id="KW-0732">Signal</keyword>
<gene>
    <name evidence="2" type="ORF">LY89DRAFT_763953</name>
</gene>
<name>A0A132B8B9_MOLSC</name>
<dbReference type="EMBL" id="KQ947434">
    <property type="protein sequence ID" value="KUJ08645.1"/>
    <property type="molecule type" value="Genomic_DNA"/>
</dbReference>
<dbReference type="AlphaFoldDB" id="A0A132B8B9"/>
<protein>
    <submittedName>
        <fullName evidence="2">Uncharacterized protein</fullName>
    </submittedName>
</protein>
<proteinExistence type="predicted"/>
<reference evidence="2 3" key="1">
    <citation type="submission" date="2015-10" db="EMBL/GenBank/DDBJ databases">
        <title>Full genome of DAOMC 229536 Phialocephala scopiformis, a fungal endophyte of spruce producing the potent anti-insectan compound rugulosin.</title>
        <authorList>
            <consortium name="DOE Joint Genome Institute"/>
            <person name="Walker A.K."/>
            <person name="Frasz S.L."/>
            <person name="Seifert K.A."/>
            <person name="Miller J.D."/>
            <person name="Mondo S.J."/>
            <person name="Labutti K."/>
            <person name="Lipzen A."/>
            <person name="Dockter R."/>
            <person name="Kennedy M."/>
            <person name="Grigoriev I.V."/>
            <person name="Spatafora J.W."/>
        </authorList>
    </citation>
    <scope>NUCLEOTIDE SEQUENCE [LARGE SCALE GENOMIC DNA]</scope>
    <source>
        <strain evidence="2 3">CBS 120377</strain>
    </source>
</reference>
<evidence type="ECO:0000313" key="2">
    <source>
        <dbReference type="EMBL" id="KUJ08645.1"/>
    </source>
</evidence>
<keyword evidence="3" id="KW-1185">Reference proteome</keyword>